<dbReference type="InterPro" id="IPR018391">
    <property type="entry name" value="PQQ_b-propeller_rpt"/>
</dbReference>
<keyword evidence="4" id="KW-1133">Transmembrane helix</keyword>
<dbReference type="EC" id="1.1.-.-" evidence="6"/>
<feature type="transmembrane region" description="Helical" evidence="4">
    <location>
        <begin position="60"/>
        <end position="76"/>
    </location>
</feature>
<dbReference type="GO" id="GO:0048038">
    <property type="term" value="F:quinone binding"/>
    <property type="evidence" value="ECO:0007669"/>
    <property type="project" value="InterPro"/>
</dbReference>
<keyword evidence="4" id="KW-0812">Transmembrane</keyword>
<evidence type="ECO:0000256" key="4">
    <source>
        <dbReference type="SAM" id="Phobius"/>
    </source>
</evidence>
<dbReference type="NCBIfam" id="TIGR03074">
    <property type="entry name" value="PQQ_membr_DH"/>
    <property type="match status" value="1"/>
</dbReference>
<name>A0A3S9XF48_9GAMM</name>
<proteinExistence type="inferred from homology"/>
<dbReference type="InterPro" id="IPR011047">
    <property type="entry name" value="Quinoprotein_ADH-like_sf"/>
</dbReference>
<keyword evidence="3 6" id="KW-0560">Oxidoreductase</keyword>
<feature type="transmembrane region" description="Helical" evidence="4">
    <location>
        <begin position="115"/>
        <end position="134"/>
    </location>
</feature>
<evidence type="ECO:0000259" key="5">
    <source>
        <dbReference type="Pfam" id="PF01011"/>
    </source>
</evidence>
<sequence length="774" mass="86127">MKMRKILLFLLGLLIAIIGISFVVAGGYLVYLGDTSFYLILGAIYCITPILLYKNKSIGLYLNYIAVIYTLIWAIWERGFNFWAMNSRIMLPLGIAILSTLVFCKRNSAVKRIAYSLGGLCAIFFICMLAGTLVPHNTIYNETQAFKKHSSNLNKPENWFAYGKTTQGDRFSSFTQINKDNVKDLQVAWMYNTGDKGPGIDQNTPLQIDDKVYTCSRNNHLAAIDVDTGKPIWTFSPDAKSPIWQRCRSVSYYYDETVDNTVCKKRIVMTTIDARLIEVDADTGKPCKDFGDKGTVNLKQDMGTVTPGFYFQTSSPLVARDRIIVGGWVVDNQQVNEPSGVIRAFDAKTGELDWAWDLGNPEITKYPPEGKTYTLETPNMWTHAAYDDKLGLVYIPLGNTTPDYYGANRPKFSDEYNSSLVALDINTGRKKWKFQTVHHDLWDYDLPSQPALIDVPDETGKNIPAIMQTTKRGQIFLLNRETGKPITKVEEKNVPNKTNVPDEYLSPTQPYSTGMPTIGADHLTANKMWGMTLLDQLACRIQFNRVNYQGDFTPIDFKPTIEQPGNVGGLNWGSVSLDPLNLIAYVNDIRIPVLFWLVPRDEYASTAKKYHADGTGHGPSPQKGTPYGMVTMVWLSSLGVPCVEPPYGTISAVDLKSKKLLWQTPVGTSEEVGPLGIKTYIPMEIGMPTYAGTMTTAGGLVFFAGSQDYYLRAFDSETGKEIWKHALPIGSSATPMTYISPNTGKQYIVISVGGAAQSKNIGDYVIAFALPDNK</sequence>
<evidence type="ECO:0000256" key="3">
    <source>
        <dbReference type="ARBA" id="ARBA00023002"/>
    </source>
</evidence>
<dbReference type="Gene3D" id="2.140.10.10">
    <property type="entry name" value="Quinoprotein alcohol dehydrogenase-like superfamily"/>
    <property type="match status" value="2"/>
</dbReference>
<dbReference type="GO" id="GO:0016020">
    <property type="term" value="C:membrane"/>
    <property type="evidence" value="ECO:0007669"/>
    <property type="project" value="InterPro"/>
</dbReference>
<evidence type="ECO:0000313" key="6">
    <source>
        <dbReference type="EMBL" id="AZS51067.1"/>
    </source>
</evidence>
<dbReference type="Proteomes" id="UP000273143">
    <property type="component" value="Chromosome"/>
</dbReference>
<feature type="transmembrane region" description="Helical" evidence="4">
    <location>
        <begin position="35"/>
        <end position="53"/>
    </location>
</feature>
<protein>
    <submittedName>
        <fullName evidence="6">Membrane-bound PQQ-dependent dehydrogenase, glucose/quinate/shikimate family</fullName>
        <ecNumber evidence="6">1.1.-.-</ecNumber>
    </submittedName>
</protein>
<dbReference type="PANTHER" id="PTHR32303">
    <property type="entry name" value="QUINOPROTEIN ALCOHOL DEHYDROGENASE (CYTOCHROME C)"/>
    <property type="match status" value="1"/>
</dbReference>
<reference evidence="7" key="1">
    <citation type="submission" date="2018-06" db="EMBL/GenBank/DDBJ databases">
        <title>Complete genome of Pseudomonas insecticola strain QZS01.</title>
        <authorList>
            <person name="Wang J."/>
            <person name="Su Q."/>
        </authorList>
    </citation>
    <scope>NUCLEOTIDE SEQUENCE [LARGE SCALE GENOMIC DNA]</scope>
    <source>
        <strain evidence="7">QZS01</strain>
    </source>
</reference>
<dbReference type="SMART" id="SM00564">
    <property type="entry name" value="PQQ"/>
    <property type="match status" value="5"/>
</dbReference>
<evidence type="ECO:0000256" key="1">
    <source>
        <dbReference type="ARBA" id="ARBA00001931"/>
    </source>
</evidence>
<dbReference type="CDD" id="cd10280">
    <property type="entry name" value="PQQ_mGDH"/>
    <property type="match status" value="1"/>
</dbReference>
<dbReference type="KEGG" id="emo:DM558_09905"/>
<dbReference type="AlphaFoldDB" id="A0A3S9XF48"/>
<feature type="domain" description="Pyrrolo-quinoline quinone repeat" evidence="5">
    <location>
        <begin position="159"/>
        <end position="748"/>
    </location>
</feature>
<dbReference type="EMBL" id="CP029822">
    <property type="protein sequence ID" value="AZS51067.1"/>
    <property type="molecule type" value="Genomic_DNA"/>
</dbReference>
<evidence type="ECO:0000313" key="7">
    <source>
        <dbReference type="Proteomes" id="UP000273143"/>
    </source>
</evidence>
<feature type="transmembrane region" description="Helical" evidence="4">
    <location>
        <begin position="82"/>
        <end position="103"/>
    </location>
</feature>
<dbReference type="InterPro" id="IPR017511">
    <property type="entry name" value="PQQ_mDH"/>
</dbReference>
<gene>
    <name evidence="6" type="ORF">DM558_09905</name>
</gene>
<dbReference type="InterPro" id="IPR002372">
    <property type="entry name" value="PQQ_rpt_dom"/>
</dbReference>
<organism evidence="6 7">
    <name type="scientific">Entomomonas moraniae</name>
    <dbReference type="NCBI Taxonomy" id="2213226"/>
    <lineage>
        <taxon>Bacteria</taxon>
        <taxon>Pseudomonadati</taxon>
        <taxon>Pseudomonadota</taxon>
        <taxon>Gammaproteobacteria</taxon>
        <taxon>Pseudomonadales</taxon>
        <taxon>Pseudomonadaceae</taxon>
        <taxon>Entomomonas</taxon>
    </lineage>
</organism>
<dbReference type="GO" id="GO:0008876">
    <property type="term" value="F:quinoprotein glucose dehydrogenase activity"/>
    <property type="evidence" value="ECO:0007669"/>
    <property type="project" value="TreeGrafter"/>
</dbReference>
<comment type="similarity">
    <text evidence="2">Belongs to the bacterial PQQ dehydrogenase family.</text>
</comment>
<dbReference type="Pfam" id="PF01011">
    <property type="entry name" value="PQQ"/>
    <property type="match status" value="1"/>
</dbReference>
<keyword evidence="4" id="KW-0472">Membrane</keyword>
<keyword evidence="7" id="KW-1185">Reference proteome</keyword>
<comment type="cofactor">
    <cofactor evidence="1">
        <name>pyrroloquinoline quinone</name>
        <dbReference type="ChEBI" id="CHEBI:58442"/>
    </cofactor>
</comment>
<evidence type="ECO:0000256" key="2">
    <source>
        <dbReference type="ARBA" id="ARBA00008156"/>
    </source>
</evidence>
<dbReference type="PANTHER" id="PTHR32303:SF4">
    <property type="entry name" value="QUINOPROTEIN GLUCOSE DEHYDROGENASE"/>
    <property type="match status" value="1"/>
</dbReference>
<dbReference type="SUPFAM" id="SSF50998">
    <property type="entry name" value="Quinoprotein alcohol dehydrogenase-like"/>
    <property type="match status" value="1"/>
</dbReference>
<accession>A0A3S9XF48</accession>